<evidence type="ECO:0000256" key="6">
    <source>
        <dbReference type="ARBA" id="ARBA00023136"/>
    </source>
</evidence>
<keyword evidence="4 7" id="KW-0812">Transmembrane</keyword>
<feature type="transmembrane region" description="Helical" evidence="7">
    <location>
        <begin position="253"/>
        <end position="275"/>
    </location>
</feature>
<evidence type="ECO:0000256" key="4">
    <source>
        <dbReference type="ARBA" id="ARBA00022692"/>
    </source>
</evidence>
<feature type="transmembrane region" description="Helical" evidence="7">
    <location>
        <begin position="122"/>
        <end position="146"/>
    </location>
</feature>
<evidence type="ECO:0000313" key="9">
    <source>
        <dbReference type="EMBL" id="SUP43156.1"/>
    </source>
</evidence>
<evidence type="ECO:0000256" key="3">
    <source>
        <dbReference type="ARBA" id="ARBA00022475"/>
    </source>
</evidence>
<evidence type="ECO:0000256" key="2">
    <source>
        <dbReference type="ARBA" id="ARBA00022448"/>
    </source>
</evidence>
<keyword evidence="3" id="KW-1003">Cell membrane</keyword>
<gene>
    <name evidence="9" type="primary">gsiD_2</name>
    <name evidence="9" type="ORF">NCTC12020_01084</name>
</gene>
<dbReference type="RefSeq" id="WP_115310266.1">
    <property type="nucleotide sequence ID" value="NZ_UHIO01000001.1"/>
</dbReference>
<dbReference type="PANTHER" id="PTHR43386:SF25">
    <property type="entry name" value="PEPTIDE ABC TRANSPORTER PERMEASE PROTEIN"/>
    <property type="match status" value="1"/>
</dbReference>
<organism evidence="9 10">
    <name type="scientific">Veillonella criceti</name>
    <dbReference type="NCBI Taxonomy" id="103891"/>
    <lineage>
        <taxon>Bacteria</taxon>
        <taxon>Bacillati</taxon>
        <taxon>Bacillota</taxon>
        <taxon>Negativicutes</taxon>
        <taxon>Veillonellales</taxon>
        <taxon>Veillonellaceae</taxon>
        <taxon>Veillonella</taxon>
    </lineage>
</organism>
<protein>
    <submittedName>
        <fullName evidence="9">Glutathione transport system permease protein gsiD</fullName>
    </submittedName>
</protein>
<comment type="similarity">
    <text evidence="7">Belongs to the binding-protein-dependent transport system permease family.</text>
</comment>
<feature type="transmembrane region" description="Helical" evidence="7">
    <location>
        <begin position="83"/>
        <end position="110"/>
    </location>
</feature>
<dbReference type="AlphaFoldDB" id="A0A380NKF4"/>
<dbReference type="PANTHER" id="PTHR43386">
    <property type="entry name" value="OLIGOPEPTIDE TRANSPORT SYSTEM PERMEASE PROTEIN APPC"/>
    <property type="match status" value="1"/>
</dbReference>
<evidence type="ECO:0000256" key="7">
    <source>
        <dbReference type="RuleBase" id="RU363032"/>
    </source>
</evidence>
<evidence type="ECO:0000256" key="5">
    <source>
        <dbReference type="ARBA" id="ARBA00022989"/>
    </source>
</evidence>
<evidence type="ECO:0000259" key="8">
    <source>
        <dbReference type="PROSITE" id="PS50928"/>
    </source>
</evidence>
<dbReference type="SUPFAM" id="SSF161098">
    <property type="entry name" value="MetI-like"/>
    <property type="match status" value="1"/>
</dbReference>
<evidence type="ECO:0000313" key="10">
    <source>
        <dbReference type="Proteomes" id="UP000255367"/>
    </source>
</evidence>
<reference evidence="9 10" key="1">
    <citation type="submission" date="2018-06" db="EMBL/GenBank/DDBJ databases">
        <authorList>
            <consortium name="Pathogen Informatics"/>
            <person name="Doyle S."/>
        </authorList>
    </citation>
    <scope>NUCLEOTIDE SEQUENCE [LARGE SCALE GENOMIC DNA]</scope>
    <source>
        <strain evidence="9 10">NCTC12020</strain>
    </source>
</reference>
<dbReference type="InterPro" id="IPR050366">
    <property type="entry name" value="BP-dependent_transpt_permease"/>
</dbReference>
<evidence type="ECO:0000256" key="1">
    <source>
        <dbReference type="ARBA" id="ARBA00004651"/>
    </source>
</evidence>
<dbReference type="EMBL" id="UHIO01000001">
    <property type="protein sequence ID" value="SUP43156.1"/>
    <property type="molecule type" value="Genomic_DNA"/>
</dbReference>
<name>A0A380NKF4_9FIRM</name>
<dbReference type="GO" id="GO:0005886">
    <property type="term" value="C:plasma membrane"/>
    <property type="evidence" value="ECO:0007669"/>
    <property type="project" value="UniProtKB-SubCell"/>
</dbReference>
<proteinExistence type="inferred from homology"/>
<feature type="transmembrane region" description="Helical" evidence="7">
    <location>
        <begin position="21"/>
        <end position="48"/>
    </location>
</feature>
<dbReference type="InterPro" id="IPR000515">
    <property type="entry name" value="MetI-like"/>
</dbReference>
<feature type="transmembrane region" description="Helical" evidence="7">
    <location>
        <begin position="208"/>
        <end position="233"/>
    </location>
</feature>
<dbReference type="CDD" id="cd06261">
    <property type="entry name" value="TM_PBP2"/>
    <property type="match status" value="1"/>
</dbReference>
<keyword evidence="2 7" id="KW-0813">Transport</keyword>
<keyword evidence="5 7" id="KW-1133">Transmembrane helix</keyword>
<comment type="subcellular location">
    <subcellularLocation>
        <location evidence="1 7">Cell membrane</location>
        <topology evidence="1 7">Multi-pass membrane protein</topology>
    </subcellularLocation>
</comment>
<dbReference type="PROSITE" id="PS50928">
    <property type="entry name" value="ABC_TM1"/>
    <property type="match status" value="1"/>
</dbReference>
<accession>A0A380NKF4</accession>
<dbReference type="Proteomes" id="UP000255367">
    <property type="component" value="Unassembled WGS sequence"/>
</dbReference>
<keyword evidence="6 7" id="KW-0472">Membrane</keyword>
<sequence length="287" mass="31270">MRKLGSDSTLAKRYYLGGQTCRWVAQIWSLIWPGVLLVAVLSIGPIIWPEDPYDQVLSQALEGPSSVHWLGTDQYGRDVLARILIGGHLTVGITLCITFVICIVGTLLGLWSALRQNWFSRVILAVTDVAMSLPALVFAIALAAMLGGGMKQAAVALMCVLWPKYARLARSLTLQISKAPYIQLARLQGQQEHGIIVHHIVPNIIGPIIVTAVLDMGVVLMELAGLSFLGLGATPPLAEWGSMLSLNRSLLQTAPWLMWGPGVAIILAVSSFHYMGERMRQLLMKVN</sequence>
<keyword evidence="10" id="KW-1185">Reference proteome</keyword>
<dbReference type="GO" id="GO:0055085">
    <property type="term" value="P:transmembrane transport"/>
    <property type="evidence" value="ECO:0007669"/>
    <property type="project" value="InterPro"/>
</dbReference>
<dbReference type="OrthoDB" id="9797472at2"/>
<feature type="domain" description="ABC transmembrane type-1" evidence="8">
    <location>
        <begin position="91"/>
        <end position="276"/>
    </location>
</feature>
<dbReference type="Gene3D" id="1.10.3720.10">
    <property type="entry name" value="MetI-like"/>
    <property type="match status" value="1"/>
</dbReference>
<dbReference type="Pfam" id="PF00528">
    <property type="entry name" value="BPD_transp_1"/>
    <property type="match status" value="1"/>
</dbReference>
<dbReference type="InterPro" id="IPR035906">
    <property type="entry name" value="MetI-like_sf"/>
</dbReference>